<evidence type="ECO:0000256" key="1">
    <source>
        <dbReference type="SAM" id="MobiDB-lite"/>
    </source>
</evidence>
<feature type="compositionally biased region" description="Polar residues" evidence="1">
    <location>
        <begin position="33"/>
        <end position="52"/>
    </location>
</feature>
<dbReference type="EMBL" id="JAFNEN010000239">
    <property type="protein sequence ID" value="KAG8188367.1"/>
    <property type="molecule type" value="Genomic_DNA"/>
</dbReference>
<evidence type="ECO:0000313" key="2">
    <source>
        <dbReference type="EMBL" id="KAG8188367.1"/>
    </source>
</evidence>
<keyword evidence="3" id="KW-1185">Reference proteome</keyword>
<gene>
    <name evidence="2" type="ORF">JTE90_019274</name>
</gene>
<protein>
    <submittedName>
        <fullName evidence="2">Uncharacterized protein</fullName>
    </submittedName>
</protein>
<proteinExistence type="predicted"/>
<reference evidence="2 3" key="1">
    <citation type="journal article" date="2022" name="Nat. Ecol. Evol.">
        <title>A masculinizing supergene underlies an exaggerated male reproductive morph in a spider.</title>
        <authorList>
            <person name="Hendrickx F."/>
            <person name="De Corte Z."/>
            <person name="Sonet G."/>
            <person name="Van Belleghem S.M."/>
            <person name="Kostlbacher S."/>
            <person name="Vangestel C."/>
        </authorList>
    </citation>
    <scope>NUCLEOTIDE SEQUENCE [LARGE SCALE GENOMIC DNA]</scope>
    <source>
        <strain evidence="2">W744_W776</strain>
    </source>
</reference>
<accession>A0AAV6UVJ4</accession>
<dbReference type="Proteomes" id="UP000827092">
    <property type="component" value="Unassembled WGS sequence"/>
</dbReference>
<dbReference type="AlphaFoldDB" id="A0AAV6UVJ4"/>
<comment type="caution">
    <text evidence="2">The sequence shown here is derived from an EMBL/GenBank/DDBJ whole genome shotgun (WGS) entry which is preliminary data.</text>
</comment>
<organism evidence="2 3">
    <name type="scientific">Oedothorax gibbosus</name>
    <dbReference type="NCBI Taxonomy" id="931172"/>
    <lineage>
        <taxon>Eukaryota</taxon>
        <taxon>Metazoa</taxon>
        <taxon>Ecdysozoa</taxon>
        <taxon>Arthropoda</taxon>
        <taxon>Chelicerata</taxon>
        <taxon>Arachnida</taxon>
        <taxon>Araneae</taxon>
        <taxon>Araneomorphae</taxon>
        <taxon>Entelegynae</taxon>
        <taxon>Araneoidea</taxon>
        <taxon>Linyphiidae</taxon>
        <taxon>Erigoninae</taxon>
        <taxon>Oedothorax</taxon>
    </lineage>
</organism>
<feature type="region of interest" description="Disordered" evidence="1">
    <location>
        <begin position="32"/>
        <end position="73"/>
    </location>
</feature>
<name>A0AAV6UVJ4_9ARAC</name>
<evidence type="ECO:0000313" key="3">
    <source>
        <dbReference type="Proteomes" id="UP000827092"/>
    </source>
</evidence>
<sequence>MDLTFWQTNGKRTNRRPIKINGRNTYFLIARASKTTKAPTTRSPLTSSGSTRASEEANGPTGASGTAIRRKIN</sequence>